<dbReference type="AlphaFoldDB" id="A0AAE3A9Z9"/>
<gene>
    <name evidence="2" type="ORF">LKD36_10345</name>
</gene>
<keyword evidence="3" id="KW-1185">Reference proteome</keyword>
<dbReference type="Proteomes" id="UP001198220">
    <property type="component" value="Unassembled WGS sequence"/>
</dbReference>
<keyword evidence="1" id="KW-0732">Signal</keyword>
<reference evidence="2 3" key="1">
    <citation type="submission" date="2021-10" db="EMBL/GenBank/DDBJ databases">
        <title>Anaerobic single-cell dispensing facilitates the cultivation of human gut bacteria.</title>
        <authorList>
            <person name="Afrizal A."/>
        </authorList>
    </citation>
    <scope>NUCLEOTIDE SEQUENCE [LARGE SCALE GENOMIC DNA]</scope>
    <source>
        <strain evidence="2 3">CLA-AA-H276</strain>
    </source>
</reference>
<evidence type="ECO:0000313" key="2">
    <source>
        <dbReference type="EMBL" id="MCC2126580.1"/>
    </source>
</evidence>
<proteinExistence type="predicted"/>
<feature type="signal peptide" evidence="1">
    <location>
        <begin position="1"/>
        <end position="24"/>
    </location>
</feature>
<accession>A0AAE3A9Z9</accession>
<organism evidence="2 3">
    <name type="scientific">Hominiventricola filiformis</name>
    <dbReference type="NCBI Taxonomy" id="2885352"/>
    <lineage>
        <taxon>Bacteria</taxon>
        <taxon>Bacillati</taxon>
        <taxon>Bacillota</taxon>
        <taxon>Clostridia</taxon>
        <taxon>Lachnospirales</taxon>
        <taxon>Lachnospiraceae</taxon>
        <taxon>Hominiventricola</taxon>
    </lineage>
</organism>
<sequence>MLKRAVMLAVAGILTLGNSLPVLAAEEEVVEPAGYHVYDSTEDSETDTWYGIARGTYLKSGKSSLTKEDSTHASCSGNTLAHVKADRVYVRIYLDKSDTAAYGSWGTVNYWTGTAADASMATVYSGSYKVTKNKYYRVTGAHSVTENGTTESTDTSTNAKLFN</sequence>
<comment type="caution">
    <text evidence="2">The sequence shown here is derived from an EMBL/GenBank/DDBJ whole genome shotgun (WGS) entry which is preliminary data.</text>
</comment>
<dbReference type="RefSeq" id="WP_308459543.1">
    <property type="nucleotide sequence ID" value="NZ_JAJEPS010000009.1"/>
</dbReference>
<name>A0AAE3A9Z9_9FIRM</name>
<protein>
    <submittedName>
        <fullName evidence="2">DUF6147 family protein</fullName>
    </submittedName>
</protein>
<evidence type="ECO:0000313" key="3">
    <source>
        <dbReference type="Proteomes" id="UP001198220"/>
    </source>
</evidence>
<dbReference type="EMBL" id="JAJEPS010000009">
    <property type="protein sequence ID" value="MCC2126580.1"/>
    <property type="molecule type" value="Genomic_DNA"/>
</dbReference>
<dbReference type="InterPro" id="IPR046145">
    <property type="entry name" value="DUF6147"/>
</dbReference>
<feature type="chain" id="PRO_5042187846" evidence="1">
    <location>
        <begin position="25"/>
        <end position="163"/>
    </location>
</feature>
<evidence type="ECO:0000256" key="1">
    <source>
        <dbReference type="SAM" id="SignalP"/>
    </source>
</evidence>
<dbReference type="Pfam" id="PF19644">
    <property type="entry name" value="DUF6147"/>
    <property type="match status" value="1"/>
</dbReference>